<reference evidence="3" key="1">
    <citation type="submission" date="2010-02" db="EMBL/GenBank/DDBJ databases">
        <title>Sequencing and annotation of the Blastocystis hominis genome.</title>
        <authorList>
            <person name="Wincker P."/>
        </authorList>
    </citation>
    <scope>NUCLEOTIDE SEQUENCE</scope>
    <source>
        <strain evidence="3">Singapore isolate B</strain>
    </source>
</reference>
<dbReference type="Proteomes" id="UP000008312">
    <property type="component" value="Unassembled WGS sequence"/>
</dbReference>
<accession>D8LYR0</accession>
<dbReference type="InParanoid" id="D8LYR0"/>
<name>D8LYR0_BLAHO</name>
<proteinExistence type="predicted"/>
<dbReference type="AlphaFoldDB" id="D8LYR0"/>
<feature type="region of interest" description="Disordered" evidence="1">
    <location>
        <begin position="81"/>
        <end position="105"/>
    </location>
</feature>
<evidence type="ECO:0000256" key="1">
    <source>
        <dbReference type="SAM" id="MobiDB-lite"/>
    </source>
</evidence>
<keyword evidence="4" id="KW-1185">Reference proteome</keyword>
<gene>
    <name evidence="3" type="ORF">GSBLH_T00000994001</name>
</gene>
<feature type="transmembrane region" description="Helical" evidence="2">
    <location>
        <begin position="6"/>
        <end position="23"/>
    </location>
</feature>
<sequence length="105" mass="11766">MNTKLVYILSSIAVIIGAIYILLDVNANEDETETEASSEESGVESIPQFIPTHEWQEVLPKQPIPAGLAIRFDFETGKNYAKLPDEKEESRPSPRMNKALFDESI</sequence>
<evidence type="ECO:0000313" key="3">
    <source>
        <dbReference type="EMBL" id="CBK20715.2"/>
    </source>
</evidence>
<dbReference type="GeneID" id="24918279"/>
<evidence type="ECO:0000256" key="2">
    <source>
        <dbReference type="SAM" id="Phobius"/>
    </source>
</evidence>
<keyword evidence="2" id="KW-0812">Transmembrane</keyword>
<organism evidence="3">
    <name type="scientific">Blastocystis hominis</name>
    <dbReference type="NCBI Taxonomy" id="12968"/>
    <lineage>
        <taxon>Eukaryota</taxon>
        <taxon>Sar</taxon>
        <taxon>Stramenopiles</taxon>
        <taxon>Bigyra</taxon>
        <taxon>Opalozoa</taxon>
        <taxon>Opalinata</taxon>
        <taxon>Blastocystidae</taxon>
        <taxon>Blastocystis</taxon>
    </lineage>
</organism>
<feature type="compositionally biased region" description="Basic and acidic residues" evidence="1">
    <location>
        <begin position="83"/>
        <end position="92"/>
    </location>
</feature>
<keyword evidence="2" id="KW-0472">Membrane</keyword>
<keyword evidence="2" id="KW-1133">Transmembrane helix</keyword>
<evidence type="ECO:0000313" key="4">
    <source>
        <dbReference type="Proteomes" id="UP000008312"/>
    </source>
</evidence>
<dbReference type="EMBL" id="FN668639">
    <property type="protein sequence ID" value="CBK20715.2"/>
    <property type="molecule type" value="Genomic_DNA"/>
</dbReference>
<dbReference type="OrthoDB" id="448649at2759"/>
<protein>
    <submittedName>
        <fullName evidence="3">Uncharacterized protein</fullName>
    </submittedName>
</protein>
<dbReference type="RefSeq" id="XP_012894763.1">
    <property type="nucleotide sequence ID" value="XM_013039309.1"/>
</dbReference>